<dbReference type="AlphaFoldDB" id="A0A7I8ILB0"/>
<accession>A0A7I8ILB0</accession>
<dbReference type="EMBL" id="LR743591">
    <property type="protein sequence ID" value="CAA2618476.1"/>
    <property type="molecule type" value="Genomic_DNA"/>
</dbReference>
<gene>
    <name evidence="1" type="ORF">SI7747_04004643</name>
</gene>
<name>A0A7I8ILB0_SPIIN</name>
<dbReference type="Proteomes" id="UP001189122">
    <property type="component" value="Unassembled WGS sequence"/>
</dbReference>
<evidence type="ECO:0000313" key="1">
    <source>
        <dbReference type="EMBL" id="CAA2618476.1"/>
    </source>
</evidence>
<evidence type="ECO:0000313" key="2">
    <source>
        <dbReference type="Proteomes" id="UP001189122"/>
    </source>
</evidence>
<sequence length="67" mass="7742">MHLKPISANQLDFANQITTACCDVQRFKQLRGFFFWLKRTSSTLALGKAYENELCMALLSTRYFESS</sequence>
<protein>
    <submittedName>
        <fullName evidence="1">Uncharacterized protein</fullName>
    </submittedName>
</protein>
<proteinExistence type="predicted"/>
<reference evidence="1 2" key="1">
    <citation type="submission" date="2019-12" db="EMBL/GenBank/DDBJ databases">
        <authorList>
            <person name="Scholz U."/>
            <person name="Mascher M."/>
            <person name="Fiebig A."/>
        </authorList>
    </citation>
    <scope>NUCLEOTIDE SEQUENCE</scope>
</reference>
<dbReference type="EMBL" id="CACRZD030000004">
    <property type="protein sequence ID" value="CAA6658195.1"/>
    <property type="molecule type" value="Genomic_DNA"/>
</dbReference>
<organism evidence="1">
    <name type="scientific">Spirodela intermedia</name>
    <name type="common">Intermediate duckweed</name>
    <dbReference type="NCBI Taxonomy" id="51605"/>
    <lineage>
        <taxon>Eukaryota</taxon>
        <taxon>Viridiplantae</taxon>
        <taxon>Streptophyta</taxon>
        <taxon>Embryophyta</taxon>
        <taxon>Tracheophyta</taxon>
        <taxon>Spermatophyta</taxon>
        <taxon>Magnoliopsida</taxon>
        <taxon>Liliopsida</taxon>
        <taxon>Araceae</taxon>
        <taxon>Lemnoideae</taxon>
        <taxon>Spirodela</taxon>
    </lineage>
</organism>
<keyword evidence="2" id="KW-1185">Reference proteome</keyword>